<keyword evidence="10" id="KW-1185">Reference proteome</keyword>
<evidence type="ECO:0000256" key="2">
    <source>
        <dbReference type="ARBA" id="ARBA00010225"/>
    </source>
</evidence>
<feature type="domain" description="Vacuolar protein 14 C-terminal Fig4-binding" evidence="8">
    <location>
        <begin position="429"/>
        <end position="605"/>
    </location>
</feature>
<reference evidence="9 10" key="1">
    <citation type="submission" date="2018-11" db="EMBL/GenBank/DDBJ databases">
        <authorList>
            <consortium name="Pathogen Informatics"/>
        </authorList>
    </citation>
    <scope>NUCLEOTIDE SEQUENCE [LARGE SCALE GENOMIC DNA]</scope>
</reference>
<dbReference type="GO" id="GO:0006661">
    <property type="term" value="P:phosphatidylinositol biosynthetic process"/>
    <property type="evidence" value="ECO:0007669"/>
    <property type="project" value="InterPro"/>
</dbReference>
<dbReference type="OrthoDB" id="5574975at2759"/>
<dbReference type="PANTHER" id="PTHR16023:SF0">
    <property type="entry name" value="PROTEIN VAC14 HOMOLOG"/>
    <property type="match status" value="1"/>
</dbReference>
<keyword evidence="5" id="KW-0472">Membrane</keyword>
<evidence type="ECO:0000313" key="10">
    <source>
        <dbReference type="Proteomes" id="UP000050761"/>
    </source>
</evidence>
<sequence length="657" mass="74507">MTDNQYAPLTVSIVRTLTDKLYEKRKAAALDIEKLVRDLHATNQLTQLEKLLTVLRELAMASNGHTRKGGLIGLAAAAIALGKNTPPYTAHLIEPVLSCFNDPDLQVRYYACESLYNIVKICKIAALSYFDQLFDVLWKVCALPHALRPCFCLFYLECYFDIANLMSLIRDRIYVQTSSNRKFIVTWLNVMLTTPVFNLLPFVAEVSDGLFRMLADGQPAVRDVTETLLGQFLQGIRNNPESLNPEDRSQMVSVLLAHAHEDEPALGRKLSLIWMDGFIRIYKEKMLPYLSSYLTAILPSLDCDDLKDEQTVSSVVEVLLKFVAYKKQETRISVLNWIRHLNATLPSQLFVHMERIFPVLLGTLSDTSDEVLLLDLHLLSDICQSNTDRYDINLSIFHLMALFQLAPVSPSLVKFAVSLLEMFRAEPALLNDRGVLIVRQLCLLMEPAHIYRALCVLLLREQSITFIQNAVSMLHGVLLTATELFILRDQLRKLEGKDSVSLFECIFRCWCYRPIALLGLCLLSQNYAQAADIALLLSQVDMTLDVLVEIDKLVNMIESPVLAYVRMDLLSACHQRSLSTVLSALLMLMPQSDAFHTLHKRLQAVPSLTIEVSPPKPKVDFVPLFAYLRSALSRRQIEIRQKHRDVLLASIQKMNVR</sequence>
<comment type="similarity">
    <text evidence="2">Belongs to the VAC14 family.</text>
</comment>
<keyword evidence="4" id="KW-0677">Repeat</keyword>
<dbReference type="WBParaSite" id="HPBE_0000795001-mRNA-1">
    <property type="protein sequence ID" value="HPBE_0000795001-mRNA-1"/>
    <property type="gene ID" value="HPBE_0000795001"/>
</dbReference>
<evidence type="ECO:0000256" key="4">
    <source>
        <dbReference type="ARBA" id="ARBA00022737"/>
    </source>
</evidence>
<evidence type="ECO:0000313" key="11">
    <source>
        <dbReference type="WBParaSite" id="HPBE_0000795001-mRNA-1"/>
    </source>
</evidence>
<evidence type="ECO:0000256" key="7">
    <source>
        <dbReference type="ARBA" id="ARBA00047092"/>
    </source>
</evidence>
<evidence type="ECO:0000256" key="5">
    <source>
        <dbReference type="ARBA" id="ARBA00023136"/>
    </source>
</evidence>
<organism evidence="9">
    <name type="scientific">Heligmosomoides polygyrus</name>
    <name type="common">Parasitic roundworm</name>
    <dbReference type="NCBI Taxonomy" id="6339"/>
    <lineage>
        <taxon>Eukaryota</taxon>
        <taxon>Metazoa</taxon>
        <taxon>Ecdysozoa</taxon>
        <taxon>Nematoda</taxon>
        <taxon>Chromadorea</taxon>
        <taxon>Rhabditida</taxon>
        <taxon>Rhabditina</taxon>
        <taxon>Rhabditomorpha</taxon>
        <taxon>Strongyloidea</taxon>
        <taxon>Heligmosomidae</taxon>
        <taxon>Heligmosomoides</taxon>
    </lineage>
</organism>
<dbReference type="InterPro" id="IPR026825">
    <property type="entry name" value="Vac14"/>
</dbReference>
<dbReference type="AlphaFoldDB" id="A0A3P7XJV2"/>
<dbReference type="GO" id="GO:0070772">
    <property type="term" value="C:PAS complex"/>
    <property type="evidence" value="ECO:0007669"/>
    <property type="project" value="InterPro"/>
</dbReference>
<evidence type="ECO:0000259" key="8">
    <source>
        <dbReference type="Pfam" id="PF11916"/>
    </source>
</evidence>
<dbReference type="InterPro" id="IPR021841">
    <property type="entry name" value="VAC14_Fig4p-bd"/>
</dbReference>
<dbReference type="PANTHER" id="PTHR16023">
    <property type="entry name" value="TAX1 BINDING PROTEIN-RELATED"/>
    <property type="match status" value="1"/>
</dbReference>
<dbReference type="InterPro" id="IPR016024">
    <property type="entry name" value="ARM-type_fold"/>
</dbReference>
<comment type="subunit">
    <text evidence="7">Forms pentamers. Component of the PI(3,5)P2 regulatory complex/PAS complex, at least composed of PIKFYVE, FIG4 and VAC14. VAC14 nucleates the assembly of the complex and serves as a scaffold by pentamerizing into a star-shaped structure, which can bind a single copy each of PIKFYVE and FIG4 and coordinates their activities. Interacts with NOS1.</text>
</comment>
<gene>
    <name evidence="9" type="ORF">HPBE_LOCUS7951</name>
</gene>
<dbReference type="SUPFAM" id="SSF48371">
    <property type="entry name" value="ARM repeat"/>
    <property type="match status" value="1"/>
</dbReference>
<dbReference type="Pfam" id="PF12755">
    <property type="entry name" value="Vac14_Fab1_bd"/>
    <property type="match status" value="1"/>
</dbReference>
<proteinExistence type="inferred from homology"/>
<dbReference type="GO" id="GO:0010008">
    <property type="term" value="C:endosome membrane"/>
    <property type="evidence" value="ECO:0007669"/>
    <property type="project" value="TreeGrafter"/>
</dbReference>
<dbReference type="Gene3D" id="1.25.10.10">
    <property type="entry name" value="Leucine-rich Repeat Variant"/>
    <property type="match status" value="2"/>
</dbReference>
<name>A0A3P7XJV2_HELPZ</name>
<reference evidence="11" key="2">
    <citation type="submission" date="2019-09" db="UniProtKB">
        <authorList>
            <consortium name="WormBaseParasite"/>
        </authorList>
    </citation>
    <scope>IDENTIFICATION</scope>
</reference>
<evidence type="ECO:0000313" key="9">
    <source>
        <dbReference type="EMBL" id="VDO74276.1"/>
    </source>
</evidence>
<dbReference type="InterPro" id="IPR011989">
    <property type="entry name" value="ARM-like"/>
</dbReference>
<comment type="subcellular location">
    <subcellularLocation>
        <location evidence="1">Endomembrane system</location>
    </subcellularLocation>
</comment>
<evidence type="ECO:0000256" key="3">
    <source>
        <dbReference type="ARBA" id="ARBA00013840"/>
    </source>
</evidence>
<dbReference type="Proteomes" id="UP000050761">
    <property type="component" value="Unassembled WGS sequence"/>
</dbReference>
<evidence type="ECO:0000256" key="1">
    <source>
        <dbReference type="ARBA" id="ARBA00004308"/>
    </source>
</evidence>
<protein>
    <recommendedName>
        <fullName evidence="3">Protein VAC14 homolog</fullName>
    </recommendedName>
</protein>
<dbReference type="EMBL" id="UZAH01026015">
    <property type="protein sequence ID" value="VDO74276.1"/>
    <property type="molecule type" value="Genomic_DNA"/>
</dbReference>
<accession>A0A3P7XJV2</accession>
<comment type="function">
    <text evidence="6">Scaffold protein component of the PI(3,5)P2 regulatory complex which regulates both the synthesis and turnover of phosphatidylinositol 3,5-bisphosphate (PtdIns(3,5)P2). Pentamerizes into a star-shaped structure and nucleates the assembly of the complex. The pentamer binds a single copy each of PIKFYVE and FIG4 and coordinates both PIKfyve kinase activity and FIG4 phosphatase activity, being required to maintain normal levels of phosphatidylinositol 3-phosphate (PtdIns(3)P) and phosphatidylinositol 5-phosphate (PtdIns(5)P). Plays a role in the biogenesis of endosome carrier vesicles (ECV) / multivesicular bodies (MVB) transport intermediates from early endosomes.</text>
</comment>
<evidence type="ECO:0000256" key="6">
    <source>
        <dbReference type="ARBA" id="ARBA00045654"/>
    </source>
</evidence>
<dbReference type="Pfam" id="PF11916">
    <property type="entry name" value="Vac14_Fig4_bd"/>
    <property type="match status" value="1"/>
</dbReference>